<gene>
    <name evidence="2" type="ORF">C4532_03695</name>
</gene>
<reference evidence="2 3" key="1">
    <citation type="journal article" date="2017" name="ISME J.">
        <title>Energy and carbon metabolisms in a deep terrestrial subsurface fluid microbial community.</title>
        <authorList>
            <person name="Momper L."/>
            <person name="Jungbluth S.P."/>
            <person name="Lee M.D."/>
            <person name="Amend J.P."/>
        </authorList>
    </citation>
    <scope>NUCLEOTIDE SEQUENCE [LARGE SCALE GENOMIC DNA]</scope>
    <source>
        <strain evidence="2">SURF_17</strain>
    </source>
</reference>
<proteinExistence type="predicted"/>
<comment type="caution">
    <text evidence="2">The sequence shown here is derived from an EMBL/GenBank/DDBJ whole genome shotgun (WGS) entry which is preliminary data.</text>
</comment>
<dbReference type="InterPro" id="IPR029063">
    <property type="entry name" value="SAM-dependent_MTases_sf"/>
</dbReference>
<dbReference type="InterPro" id="IPR013216">
    <property type="entry name" value="Methyltransf_11"/>
</dbReference>
<evidence type="ECO:0000259" key="1">
    <source>
        <dbReference type="Pfam" id="PF08241"/>
    </source>
</evidence>
<accession>A0A419F6B8</accession>
<dbReference type="PANTHER" id="PTHR43591">
    <property type="entry name" value="METHYLTRANSFERASE"/>
    <property type="match status" value="1"/>
</dbReference>
<evidence type="ECO:0000313" key="3">
    <source>
        <dbReference type="Proteomes" id="UP000285961"/>
    </source>
</evidence>
<name>A0A419F6B8_9BACT</name>
<dbReference type="Proteomes" id="UP000285961">
    <property type="component" value="Unassembled WGS sequence"/>
</dbReference>
<dbReference type="Pfam" id="PF08241">
    <property type="entry name" value="Methyltransf_11"/>
    <property type="match status" value="1"/>
</dbReference>
<dbReference type="SUPFAM" id="SSF53335">
    <property type="entry name" value="S-adenosyl-L-methionine-dependent methyltransferases"/>
    <property type="match status" value="1"/>
</dbReference>
<protein>
    <submittedName>
        <fullName evidence="2">SAM-dependent methyltransferase</fullName>
    </submittedName>
</protein>
<dbReference type="AlphaFoldDB" id="A0A419F6B8"/>
<dbReference type="CDD" id="cd02440">
    <property type="entry name" value="AdoMet_MTases"/>
    <property type="match status" value="1"/>
</dbReference>
<dbReference type="Gene3D" id="3.40.50.150">
    <property type="entry name" value="Vaccinia Virus protein VP39"/>
    <property type="match status" value="1"/>
</dbReference>
<sequence length="262" mass="30252">MDHKDVGKRWDENAEVWTRLARGGYDVYRDHVNTPAFLKMLPDISGLSGLDIGCGEGHNTRLVARRGARMTALDISGKFLAHAREKEKEQPLGIRYLCANAADLSFPDACFDFAIATMSLMDTPDHEKVIREIWRIIKPGGSFQFSITHPCFQTPRWKWIYDESGKKVAIECGDYFFPPEHEVEEWMHSAAPPEVERQFGKFRIPVFRRTLSSWVNLLVDAGFVLERMEEPYADEETIRRYPQLADTRTIAYFLIFRCSKPK</sequence>
<organism evidence="2 3">
    <name type="scientific">Candidatus Abyssobacteria bacterium SURF_17</name>
    <dbReference type="NCBI Taxonomy" id="2093361"/>
    <lineage>
        <taxon>Bacteria</taxon>
        <taxon>Pseudomonadati</taxon>
        <taxon>Candidatus Hydrogenedentota</taxon>
        <taxon>Candidatus Abyssobacteria</taxon>
    </lineage>
</organism>
<keyword evidence="2" id="KW-0808">Transferase</keyword>
<dbReference type="EMBL" id="QZKI01000022">
    <property type="protein sequence ID" value="RJP73936.1"/>
    <property type="molecule type" value="Genomic_DNA"/>
</dbReference>
<dbReference type="GO" id="GO:0008757">
    <property type="term" value="F:S-adenosylmethionine-dependent methyltransferase activity"/>
    <property type="evidence" value="ECO:0007669"/>
    <property type="project" value="InterPro"/>
</dbReference>
<evidence type="ECO:0000313" key="2">
    <source>
        <dbReference type="EMBL" id="RJP73936.1"/>
    </source>
</evidence>
<keyword evidence="2" id="KW-0489">Methyltransferase</keyword>
<dbReference type="GO" id="GO:0032259">
    <property type="term" value="P:methylation"/>
    <property type="evidence" value="ECO:0007669"/>
    <property type="project" value="UniProtKB-KW"/>
</dbReference>
<feature type="domain" description="Methyltransferase type 11" evidence="1">
    <location>
        <begin position="50"/>
        <end position="143"/>
    </location>
</feature>